<dbReference type="Proteomes" id="UP000887565">
    <property type="component" value="Unplaced"/>
</dbReference>
<sequence length="140" mass="15764">MDCNNEQQEDFDDEDGFGIGSKSGKYLDNGLDDATNSSQDFDLEYFILKQMVELTQVLDVNSDPASLSKLRHKVFLILLSDAAKCLGEISKYYAKGTIIVHTEEQHHTAIHAVDKAAQQEEPVHLRCYGKDEFMLILHNG</sequence>
<protein>
    <submittedName>
        <fullName evidence="2">Uncharacterized protein</fullName>
    </submittedName>
</protein>
<evidence type="ECO:0000313" key="2">
    <source>
        <dbReference type="WBParaSite" id="nRc.2.0.1.t15383-RA"/>
    </source>
</evidence>
<proteinExistence type="predicted"/>
<dbReference type="AlphaFoldDB" id="A0A915IPM3"/>
<reference evidence="2" key="1">
    <citation type="submission" date="2022-11" db="UniProtKB">
        <authorList>
            <consortium name="WormBaseParasite"/>
        </authorList>
    </citation>
    <scope>IDENTIFICATION</scope>
</reference>
<dbReference type="WBParaSite" id="nRc.2.0.1.t15383-RA">
    <property type="protein sequence ID" value="nRc.2.0.1.t15383-RA"/>
    <property type="gene ID" value="nRc.2.0.1.g15383"/>
</dbReference>
<evidence type="ECO:0000313" key="1">
    <source>
        <dbReference type="Proteomes" id="UP000887565"/>
    </source>
</evidence>
<accession>A0A915IPM3</accession>
<organism evidence="1 2">
    <name type="scientific">Romanomermis culicivorax</name>
    <name type="common">Nematode worm</name>
    <dbReference type="NCBI Taxonomy" id="13658"/>
    <lineage>
        <taxon>Eukaryota</taxon>
        <taxon>Metazoa</taxon>
        <taxon>Ecdysozoa</taxon>
        <taxon>Nematoda</taxon>
        <taxon>Enoplea</taxon>
        <taxon>Dorylaimia</taxon>
        <taxon>Mermithida</taxon>
        <taxon>Mermithoidea</taxon>
        <taxon>Mermithidae</taxon>
        <taxon>Romanomermis</taxon>
    </lineage>
</organism>
<keyword evidence="1" id="KW-1185">Reference proteome</keyword>
<name>A0A915IPM3_ROMCU</name>